<proteinExistence type="predicted"/>
<dbReference type="AlphaFoldDB" id="A0ABD3SZZ8"/>
<dbReference type="PANTHER" id="PTHR34576">
    <property type="entry name" value="MEMBRANE-ASSOCIATED KINASE REGULATOR 6-RELATED"/>
    <property type="match status" value="1"/>
</dbReference>
<sequence>MENSQQLATESFSYTWLTDKEQSSYDALFNSLSENKEQNLNFDFPHVSKSSLAFVHADEIFSNGHILPFYVNKSTLETFTTSNSVPSSPASESNKIRFYVKWRKSSKRILQRCFGFVRTIGFSRKNSKVDDAEQALVSNHAILVLPRSQSSVNSVGEWADVKKISTKFDSYYGLKRAKSWSSRSPQVSPRIRTFTTCDSDQSSIHEAIIYCKRSLEK</sequence>
<comment type="caution">
    <text evidence="1">The sequence shown here is derived from an EMBL/GenBank/DDBJ whole genome shotgun (WGS) entry which is preliminary data.</text>
</comment>
<evidence type="ECO:0000313" key="1">
    <source>
        <dbReference type="EMBL" id="KAL3829702.1"/>
    </source>
</evidence>
<gene>
    <name evidence="1" type="ORF">ACJIZ3_018504</name>
</gene>
<accession>A0ABD3SZZ8</accession>
<dbReference type="PANTHER" id="PTHR34576:SF15">
    <property type="entry name" value="MEMBRANE-ASSOCIATED KINASE REGULATOR 6-RELATED"/>
    <property type="match status" value="1"/>
</dbReference>
<evidence type="ECO:0000313" key="2">
    <source>
        <dbReference type="Proteomes" id="UP001634393"/>
    </source>
</evidence>
<protein>
    <submittedName>
        <fullName evidence="1">Uncharacterized protein</fullName>
    </submittedName>
</protein>
<organism evidence="1 2">
    <name type="scientific">Penstemon smallii</name>
    <dbReference type="NCBI Taxonomy" id="265156"/>
    <lineage>
        <taxon>Eukaryota</taxon>
        <taxon>Viridiplantae</taxon>
        <taxon>Streptophyta</taxon>
        <taxon>Embryophyta</taxon>
        <taxon>Tracheophyta</taxon>
        <taxon>Spermatophyta</taxon>
        <taxon>Magnoliopsida</taxon>
        <taxon>eudicotyledons</taxon>
        <taxon>Gunneridae</taxon>
        <taxon>Pentapetalae</taxon>
        <taxon>asterids</taxon>
        <taxon>lamiids</taxon>
        <taxon>Lamiales</taxon>
        <taxon>Plantaginaceae</taxon>
        <taxon>Cheloneae</taxon>
        <taxon>Penstemon</taxon>
    </lineage>
</organism>
<keyword evidence="2" id="KW-1185">Reference proteome</keyword>
<dbReference type="Proteomes" id="UP001634393">
    <property type="component" value="Unassembled WGS sequence"/>
</dbReference>
<name>A0ABD3SZZ8_9LAMI</name>
<dbReference type="EMBL" id="JBJXBP010000005">
    <property type="protein sequence ID" value="KAL3829702.1"/>
    <property type="molecule type" value="Genomic_DNA"/>
</dbReference>
<reference evidence="1 2" key="1">
    <citation type="submission" date="2024-12" db="EMBL/GenBank/DDBJ databases">
        <title>The unique morphological basis and parallel evolutionary history of personate flowers in Penstemon.</title>
        <authorList>
            <person name="Depatie T.H."/>
            <person name="Wessinger C.A."/>
        </authorList>
    </citation>
    <scope>NUCLEOTIDE SEQUENCE [LARGE SCALE GENOMIC DNA]</scope>
    <source>
        <strain evidence="1">WTNN_2</strain>
        <tissue evidence="1">Leaf</tissue>
    </source>
</reference>
<dbReference type="InterPro" id="IPR044699">
    <property type="entry name" value="MAKR6"/>
</dbReference>